<dbReference type="Proteomes" id="UP000076727">
    <property type="component" value="Unassembled WGS sequence"/>
</dbReference>
<reference evidence="2 3" key="1">
    <citation type="journal article" date="2016" name="Mol. Biol. Evol.">
        <title>Comparative Genomics of Early-Diverging Mushroom-Forming Fungi Provides Insights into the Origins of Lignocellulose Decay Capabilities.</title>
        <authorList>
            <person name="Nagy L.G."/>
            <person name="Riley R."/>
            <person name="Tritt A."/>
            <person name="Adam C."/>
            <person name="Daum C."/>
            <person name="Floudas D."/>
            <person name="Sun H."/>
            <person name="Yadav J.S."/>
            <person name="Pangilinan J."/>
            <person name="Larsson K.H."/>
            <person name="Matsuura K."/>
            <person name="Barry K."/>
            <person name="Labutti K."/>
            <person name="Kuo R."/>
            <person name="Ohm R.A."/>
            <person name="Bhattacharya S.S."/>
            <person name="Shirouzu T."/>
            <person name="Yoshinaga Y."/>
            <person name="Martin F.M."/>
            <person name="Grigoriev I.V."/>
            <person name="Hibbett D.S."/>
        </authorList>
    </citation>
    <scope>NUCLEOTIDE SEQUENCE [LARGE SCALE GENOMIC DNA]</scope>
    <source>
        <strain evidence="2 3">L-15889</strain>
    </source>
</reference>
<protein>
    <submittedName>
        <fullName evidence="2">Uncharacterized protein</fullName>
    </submittedName>
</protein>
<dbReference type="EMBL" id="KV429040">
    <property type="protein sequence ID" value="KZT72588.1"/>
    <property type="molecule type" value="Genomic_DNA"/>
</dbReference>
<evidence type="ECO:0000313" key="3">
    <source>
        <dbReference type="Proteomes" id="UP000076727"/>
    </source>
</evidence>
<proteinExistence type="predicted"/>
<organism evidence="2 3">
    <name type="scientific">Daedalea quercina L-15889</name>
    <dbReference type="NCBI Taxonomy" id="1314783"/>
    <lineage>
        <taxon>Eukaryota</taxon>
        <taxon>Fungi</taxon>
        <taxon>Dikarya</taxon>
        <taxon>Basidiomycota</taxon>
        <taxon>Agaricomycotina</taxon>
        <taxon>Agaricomycetes</taxon>
        <taxon>Polyporales</taxon>
        <taxon>Fomitopsis</taxon>
    </lineage>
</organism>
<accession>A0A165SWF1</accession>
<dbReference type="AlphaFoldDB" id="A0A165SWF1"/>
<feature type="region of interest" description="Disordered" evidence="1">
    <location>
        <begin position="194"/>
        <end position="264"/>
    </location>
</feature>
<feature type="compositionally biased region" description="Polar residues" evidence="1">
    <location>
        <begin position="201"/>
        <end position="223"/>
    </location>
</feature>
<sequence>MKDVLERGSPPIHILDEKKIKRDHVWDEDLLPFHPAKRKRSPTYDPELLTFGGDPTSGSEFRSIARPTDSQTVNTIIIQTTRELAAVGKRLVRAPQLLDNGIAFDWVRDDNAKQESVSSLLSITGIDPIALESALQRIATSSTSEKGGGQAAAAIIIDPLSDHGSDIGDGEPAVQAVNLDGADAAHPIIIDTDEDTDGEQSEQSVANKDGTEVSQLPSRSGQIITGVACHPHAERSTHVANEAGPSQQRPPDTYSGEVEETSGS</sequence>
<name>A0A165SWF1_9APHY</name>
<evidence type="ECO:0000256" key="1">
    <source>
        <dbReference type="SAM" id="MobiDB-lite"/>
    </source>
</evidence>
<keyword evidence="3" id="KW-1185">Reference proteome</keyword>
<feature type="region of interest" description="Disordered" evidence="1">
    <location>
        <begin position="44"/>
        <end position="65"/>
    </location>
</feature>
<dbReference type="OrthoDB" id="2757829at2759"/>
<evidence type="ECO:0000313" key="2">
    <source>
        <dbReference type="EMBL" id="KZT72588.1"/>
    </source>
</evidence>
<gene>
    <name evidence="2" type="ORF">DAEQUDRAFT_591758</name>
</gene>